<evidence type="ECO:0000256" key="2">
    <source>
        <dbReference type="ARBA" id="ARBA00004123"/>
    </source>
</evidence>
<dbReference type="PRINTS" id="PR00625">
    <property type="entry name" value="JDOMAIN"/>
</dbReference>
<dbReference type="InterPro" id="IPR036869">
    <property type="entry name" value="J_dom_sf"/>
</dbReference>
<dbReference type="GO" id="GO:0046872">
    <property type="term" value="F:metal ion binding"/>
    <property type="evidence" value="ECO:0007669"/>
    <property type="project" value="UniProtKB-KW"/>
</dbReference>
<dbReference type="PROSITE" id="PS51074">
    <property type="entry name" value="DPH_MB"/>
    <property type="match status" value="1"/>
</dbReference>
<gene>
    <name evidence="17" type="ORF">CONPUDRAFT_40005</name>
</gene>
<dbReference type="OrthoDB" id="445556at2759"/>
<evidence type="ECO:0000256" key="4">
    <source>
        <dbReference type="ARBA" id="ARBA00005156"/>
    </source>
</evidence>
<comment type="pathway">
    <text evidence="4">Protein modification; peptidyl-diphthamide biosynthesis.</text>
</comment>
<feature type="non-terminal residue" evidence="17">
    <location>
        <position position="1"/>
    </location>
</feature>
<dbReference type="EMBL" id="JH711573">
    <property type="protein sequence ID" value="EIW87191.1"/>
    <property type="molecule type" value="Genomic_DNA"/>
</dbReference>
<sequence length="175" mass="18701">DLYALLRVPPSATPVELKAAYHRELLASHPDKRRQPFSPSPSPSPSLHTPNSSAGSTPPEDVDIARLKDAYATLSHPASRTAYDRALRAASAVSGRSGPRPAQVVSLEEFAEVLCKEVEEEGGGEGEGGVWMHGCRCGGAYRITQGEMERDVHLVACGSCSEVVWVGYEVADEEG</sequence>
<evidence type="ECO:0000256" key="13">
    <source>
        <dbReference type="ARBA" id="ARBA00048125"/>
    </source>
</evidence>
<name>A0A5M3N8K5_CONPW</name>
<dbReference type="PANTHER" id="PTHR21454">
    <property type="entry name" value="DPH3 HOMOLOG-RELATED"/>
    <property type="match status" value="1"/>
</dbReference>
<organism evidence="17 18">
    <name type="scientific">Coniophora puteana (strain RWD-64-598)</name>
    <name type="common">Brown rot fungus</name>
    <dbReference type="NCBI Taxonomy" id="741705"/>
    <lineage>
        <taxon>Eukaryota</taxon>
        <taxon>Fungi</taxon>
        <taxon>Dikarya</taxon>
        <taxon>Basidiomycota</taxon>
        <taxon>Agaricomycotina</taxon>
        <taxon>Agaricomycetes</taxon>
        <taxon>Agaricomycetidae</taxon>
        <taxon>Boletales</taxon>
        <taxon>Coniophorineae</taxon>
        <taxon>Coniophoraceae</taxon>
        <taxon>Coniophora</taxon>
    </lineage>
</organism>
<feature type="domain" description="J" evidence="15">
    <location>
        <begin position="1"/>
        <end position="87"/>
    </location>
</feature>
<keyword evidence="18" id="KW-1185">Reference proteome</keyword>
<dbReference type="AlphaFoldDB" id="A0A5M3N8K5"/>
<comment type="catalytic activity">
    <reaction evidence="11">
        <text>[3Fe-4S](1+)-[protein] + Fe(2+)-[Dph3] = [3Fe-4S](0)-[protein] + Fe(3+)-[Dph3]</text>
        <dbReference type="Rhea" id="RHEA:71235"/>
        <dbReference type="Rhea" id="RHEA-COMP:17996"/>
        <dbReference type="Rhea" id="RHEA-COMP:17997"/>
        <dbReference type="Rhea" id="RHEA-COMP:18002"/>
        <dbReference type="Rhea" id="RHEA-COMP:18003"/>
        <dbReference type="ChEBI" id="CHEBI:29033"/>
        <dbReference type="ChEBI" id="CHEBI:29034"/>
        <dbReference type="ChEBI" id="CHEBI:33751"/>
        <dbReference type="ChEBI" id="CHEBI:47402"/>
        <dbReference type="ChEBI" id="CHEBI:83228"/>
    </reaction>
</comment>
<dbReference type="InterPro" id="IPR007872">
    <property type="entry name" value="DPH_MB_dom"/>
</dbReference>
<evidence type="ECO:0000256" key="9">
    <source>
        <dbReference type="ARBA" id="ARBA00023242"/>
    </source>
</evidence>
<evidence type="ECO:0000313" key="18">
    <source>
        <dbReference type="Proteomes" id="UP000053558"/>
    </source>
</evidence>
<dbReference type="InterPro" id="IPR001623">
    <property type="entry name" value="DnaJ_domain"/>
</dbReference>
<proteinExistence type="inferred from homology"/>
<evidence type="ECO:0000256" key="6">
    <source>
        <dbReference type="ARBA" id="ARBA00021797"/>
    </source>
</evidence>
<evidence type="ECO:0000256" key="3">
    <source>
        <dbReference type="ARBA" id="ARBA00004496"/>
    </source>
</evidence>
<evidence type="ECO:0000256" key="10">
    <source>
        <dbReference type="ARBA" id="ARBA00024032"/>
    </source>
</evidence>
<evidence type="ECO:0000256" key="12">
    <source>
        <dbReference type="ARBA" id="ARBA00041070"/>
    </source>
</evidence>
<feature type="domain" description="DPH-type MB" evidence="16">
    <location>
        <begin position="101"/>
        <end position="169"/>
    </location>
</feature>
<dbReference type="RefSeq" id="XP_007762387.1">
    <property type="nucleotide sequence ID" value="XM_007764197.1"/>
</dbReference>
<evidence type="ECO:0000259" key="16">
    <source>
        <dbReference type="PROSITE" id="PS51074"/>
    </source>
</evidence>
<comment type="function">
    <text evidence="1">Required for the first step of diphthamide biosynthesis, the transfer of 3-amino-3-carboxypropyl from S-adenosyl-L-methionine to a histidine residue. Diphthamide is a post-translational modification of histidine which occurs in elongation factor 2.</text>
</comment>
<dbReference type="UniPathway" id="UPA00559"/>
<keyword evidence="8" id="KW-0408">Iron</keyword>
<dbReference type="KEGG" id="cput:CONPUDRAFT_40005"/>
<dbReference type="SUPFAM" id="SSF144217">
    <property type="entry name" value="CSL zinc finger"/>
    <property type="match status" value="1"/>
</dbReference>
<dbReference type="Pfam" id="PF00226">
    <property type="entry name" value="DnaJ"/>
    <property type="match status" value="1"/>
</dbReference>
<evidence type="ECO:0000256" key="14">
    <source>
        <dbReference type="SAM" id="MobiDB-lite"/>
    </source>
</evidence>
<dbReference type="PANTHER" id="PTHR21454:SF31">
    <property type="entry name" value="DIPHTHAMIDE BIOSYNTHESIS PROTEIN 3"/>
    <property type="match status" value="1"/>
</dbReference>
<dbReference type="InterPro" id="IPR036671">
    <property type="entry name" value="DPH_MB_sf"/>
</dbReference>
<comment type="caution">
    <text evidence="17">The sequence shown here is derived from an EMBL/GenBank/DDBJ whole genome shotgun (WGS) entry which is preliminary data.</text>
</comment>
<comment type="catalytic activity">
    <reaction evidence="13">
        <text>2 [3Fe-4S](0)-[protein] + 2 Fe(2+)-[Dph3] + NADH = 2 [4Fe-4S](1+)-[protein] + 2 [Dph3] + NAD(+) + H(+)</text>
        <dbReference type="Rhea" id="RHEA:71239"/>
        <dbReference type="Rhea" id="RHEA-COMP:17997"/>
        <dbReference type="Rhea" id="RHEA-COMP:17998"/>
        <dbReference type="Rhea" id="RHEA-COMP:18001"/>
        <dbReference type="Rhea" id="RHEA-COMP:18002"/>
        <dbReference type="ChEBI" id="CHEBI:15378"/>
        <dbReference type="ChEBI" id="CHEBI:29033"/>
        <dbReference type="ChEBI" id="CHEBI:33723"/>
        <dbReference type="ChEBI" id="CHEBI:47402"/>
        <dbReference type="ChEBI" id="CHEBI:57540"/>
        <dbReference type="ChEBI" id="CHEBI:57945"/>
        <dbReference type="ChEBI" id="CHEBI:83228"/>
    </reaction>
</comment>
<keyword evidence="9" id="KW-0539">Nucleus</keyword>
<evidence type="ECO:0000259" key="15">
    <source>
        <dbReference type="PROSITE" id="PS50076"/>
    </source>
</evidence>
<evidence type="ECO:0000313" key="17">
    <source>
        <dbReference type="EMBL" id="EIW87191.1"/>
    </source>
</evidence>
<dbReference type="GO" id="GO:0017183">
    <property type="term" value="P:protein histidyl modification to diphthamide"/>
    <property type="evidence" value="ECO:0007669"/>
    <property type="project" value="UniProtKB-UniPathway"/>
</dbReference>
<dbReference type="SUPFAM" id="SSF46565">
    <property type="entry name" value="Chaperone J-domain"/>
    <property type="match status" value="1"/>
</dbReference>
<reference evidence="18" key="1">
    <citation type="journal article" date="2012" name="Science">
        <title>The Paleozoic origin of enzymatic lignin decomposition reconstructed from 31 fungal genomes.</title>
        <authorList>
            <person name="Floudas D."/>
            <person name="Binder M."/>
            <person name="Riley R."/>
            <person name="Barry K."/>
            <person name="Blanchette R.A."/>
            <person name="Henrissat B."/>
            <person name="Martinez A.T."/>
            <person name="Otillar R."/>
            <person name="Spatafora J.W."/>
            <person name="Yadav J.S."/>
            <person name="Aerts A."/>
            <person name="Benoit I."/>
            <person name="Boyd A."/>
            <person name="Carlson A."/>
            <person name="Copeland A."/>
            <person name="Coutinho P.M."/>
            <person name="de Vries R.P."/>
            <person name="Ferreira P."/>
            <person name="Findley K."/>
            <person name="Foster B."/>
            <person name="Gaskell J."/>
            <person name="Glotzer D."/>
            <person name="Gorecki P."/>
            <person name="Heitman J."/>
            <person name="Hesse C."/>
            <person name="Hori C."/>
            <person name="Igarashi K."/>
            <person name="Jurgens J.A."/>
            <person name="Kallen N."/>
            <person name="Kersten P."/>
            <person name="Kohler A."/>
            <person name="Kuees U."/>
            <person name="Kumar T.K.A."/>
            <person name="Kuo A."/>
            <person name="LaButti K."/>
            <person name="Larrondo L.F."/>
            <person name="Lindquist E."/>
            <person name="Ling A."/>
            <person name="Lombard V."/>
            <person name="Lucas S."/>
            <person name="Lundell T."/>
            <person name="Martin R."/>
            <person name="McLaughlin D.J."/>
            <person name="Morgenstern I."/>
            <person name="Morin E."/>
            <person name="Murat C."/>
            <person name="Nagy L.G."/>
            <person name="Nolan M."/>
            <person name="Ohm R.A."/>
            <person name="Patyshakuliyeva A."/>
            <person name="Rokas A."/>
            <person name="Ruiz-Duenas F.J."/>
            <person name="Sabat G."/>
            <person name="Salamov A."/>
            <person name="Samejima M."/>
            <person name="Schmutz J."/>
            <person name="Slot J.C."/>
            <person name="St John F."/>
            <person name="Stenlid J."/>
            <person name="Sun H."/>
            <person name="Sun S."/>
            <person name="Syed K."/>
            <person name="Tsang A."/>
            <person name="Wiebenga A."/>
            <person name="Young D."/>
            <person name="Pisabarro A."/>
            <person name="Eastwood D.C."/>
            <person name="Martin F."/>
            <person name="Cullen D."/>
            <person name="Grigoriev I.V."/>
            <person name="Hibbett D.S."/>
        </authorList>
    </citation>
    <scope>NUCLEOTIDE SEQUENCE [LARGE SCALE GENOMIC DNA]</scope>
    <source>
        <strain evidence="18">RWD-64-598 SS2</strain>
    </source>
</reference>
<comment type="similarity">
    <text evidence="5">Belongs to the DPH4 family.</text>
</comment>
<evidence type="ECO:0000256" key="8">
    <source>
        <dbReference type="ARBA" id="ARBA00023004"/>
    </source>
</evidence>
<evidence type="ECO:0000256" key="7">
    <source>
        <dbReference type="ARBA" id="ARBA00022723"/>
    </source>
</evidence>
<protein>
    <recommendedName>
        <fullName evidence="12">Diphthamide biosynthesis protein 3</fullName>
    </recommendedName>
    <alternativeName>
        <fullName evidence="6">Diphthamide biosynthesis protein 4</fullName>
    </alternativeName>
</protein>
<dbReference type="OMA" id="EDEEAMW"/>
<comment type="subcellular location">
    <subcellularLocation>
        <location evidence="3">Cytoplasm</location>
    </subcellularLocation>
    <subcellularLocation>
        <location evidence="2">Nucleus</location>
    </subcellularLocation>
</comment>
<dbReference type="GO" id="GO:0005634">
    <property type="term" value="C:nucleus"/>
    <property type="evidence" value="ECO:0007669"/>
    <property type="project" value="UniProtKB-SubCell"/>
</dbReference>
<feature type="region of interest" description="Disordered" evidence="14">
    <location>
        <begin position="26"/>
        <end position="61"/>
    </location>
</feature>
<dbReference type="PROSITE" id="PS50076">
    <property type="entry name" value="DNAJ_2"/>
    <property type="match status" value="1"/>
</dbReference>
<accession>A0A5M3N8K5</accession>
<dbReference type="GO" id="GO:0005737">
    <property type="term" value="C:cytoplasm"/>
    <property type="evidence" value="ECO:0007669"/>
    <property type="project" value="UniProtKB-SubCell"/>
</dbReference>
<evidence type="ECO:0000256" key="5">
    <source>
        <dbReference type="ARBA" id="ARBA00006169"/>
    </source>
</evidence>
<dbReference type="CDD" id="cd06257">
    <property type="entry name" value="DnaJ"/>
    <property type="match status" value="1"/>
</dbReference>
<dbReference type="Pfam" id="PF05207">
    <property type="entry name" value="Zn_ribbon_CSL"/>
    <property type="match status" value="1"/>
</dbReference>
<comment type="similarity">
    <text evidence="10">Belongs to the DPH3 family.</text>
</comment>
<evidence type="ECO:0000256" key="1">
    <source>
        <dbReference type="ARBA" id="ARBA00003474"/>
    </source>
</evidence>
<dbReference type="InterPro" id="IPR044248">
    <property type="entry name" value="DPH3/4-like"/>
</dbReference>
<evidence type="ECO:0000256" key="11">
    <source>
        <dbReference type="ARBA" id="ARBA00036267"/>
    </source>
</evidence>
<dbReference type="GeneID" id="19206872"/>
<keyword evidence="7" id="KW-0479">Metal-binding</keyword>
<dbReference type="Gene3D" id="1.10.287.110">
    <property type="entry name" value="DnaJ domain"/>
    <property type="match status" value="1"/>
</dbReference>
<dbReference type="Proteomes" id="UP000053558">
    <property type="component" value="Unassembled WGS sequence"/>
</dbReference>
<feature type="non-terminal residue" evidence="17">
    <location>
        <position position="175"/>
    </location>
</feature>
<dbReference type="Gene3D" id="3.10.660.10">
    <property type="entry name" value="DPH Zinc finger"/>
    <property type="match status" value="1"/>
</dbReference>